<name>A0A1I0MK07_9BACT</name>
<dbReference type="PANTHER" id="PTHR10545:SF29">
    <property type="entry name" value="GH14572P-RELATED"/>
    <property type="match status" value="1"/>
</dbReference>
<dbReference type="OrthoDB" id="9805924at2"/>
<dbReference type="RefSeq" id="WP_090258189.1">
    <property type="nucleotide sequence ID" value="NZ_FOIR01000001.1"/>
</dbReference>
<keyword evidence="6" id="KW-1185">Reference proteome</keyword>
<gene>
    <name evidence="5" type="ORF">SAMN05216290_0465</name>
</gene>
<dbReference type="Proteomes" id="UP000199437">
    <property type="component" value="Unassembled WGS sequence"/>
</dbReference>
<dbReference type="InterPro" id="IPR051016">
    <property type="entry name" value="Diverse_Substrate_AcTransf"/>
</dbReference>
<dbReference type="InterPro" id="IPR016181">
    <property type="entry name" value="Acyl_CoA_acyltransferase"/>
</dbReference>
<protein>
    <submittedName>
        <fullName evidence="5">L-amino acid N-acyltransferase YncA</fullName>
    </submittedName>
</protein>
<evidence type="ECO:0000313" key="5">
    <source>
        <dbReference type="EMBL" id="SEV88636.1"/>
    </source>
</evidence>
<keyword evidence="3 5" id="KW-0012">Acyltransferase</keyword>
<proteinExistence type="inferred from homology"/>
<dbReference type="FunFam" id="3.40.630.30:FF:000064">
    <property type="entry name" value="GNAT family acetyltransferase"/>
    <property type="match status" value="1"/>
</dbReference>
<feature type="domain" description="N-acetyltransferase" evidence="4">
    <location>
        <begin position="1"/>
        <end position="152"/>
    </location>
</feature>
<dbReference type="AlphaFoldDB" id="A0A1I0MK07"/>
<evidence type="ECO:0000313" key="6">
    <source>
        <dbReference type="Proteomes" id="UP000199437"/>
    </source>
</evidence>
<dbReference type="PROSITE" id="PS51186">
    <property type="entry name" value="GNAT"/>
    <property type="match status" value="1"/>
</dbReference>
<dbReference type="Gene3D" id="3.40.630.30">
    <property type="match status" value="1"/>
</dbReference>
<sequence length="152" mass="17437">MIRTGTKADLPAIYDLIMELAIYEKAPEEVENSVERMEEDGFGEKPVFEFFVAEENGEVVGTAIYYYRYSTWKGKAIYLEDLVVKEAQRGKGYGKLLLDAIVHKAKAENCKQVRWQVLDWNEPAIGFYKSLGATIDEEWFNCTLDADQIANY</sequence>
<dbReference type="STRING" id="1267423.SAMN05216290_0465"/>
<organism evidence="5 6">
    <name type="scientific">Roseivirga pacifica</name>
    <dbReference type="NCBI Taxonomy" id="1267423"/>
    <lineage>
        <taxon>Bacteria</taxon>
        <taxon>Pseudomonadati</taxon>
        <taxon>Bacteroidota</taxon>
        <taxon>Cytophagia</taxon>
        <taxon>Cytophagales</taxon>
        <taxon>Roseivirgaceae</taxon>
        <taxon>Roseivirga</taxon>
    </lineage>
</organism>
<dbReference type="PANTHER" id="PTHR10545">
    <property type="entry name" value="DIAMINE N-ACETYLTRANSFERASE"/>
    <property type="match status" value="1"/>
</dbReference>
<dbReference type="InterPro" id="IPR000182">
    <property type="entry name" value="GNAT_dom"/>
</dbReference>
<evidence type="ECO:0000256" key="2">
    <source>
        <dbReference type="ARBA" id="ARBA00022679"/>
    </source>
</evidence>
<reference evidence="6" key="1">
    <citation type="submission" date="2016-10" db="EMBL/GenBank/DDBJ databases">
        <authorList>
            <person name="Varghese N."/>
            <person name="Submissions S."/>
        </authorList>
    </citation>
    <scope>NUCLEOTIDE SEQUENCE [LARGE SCALE GENOMIC DNA]</scope>
    <source>
        <strain evidence="6">CGMCC 1.12402</strain>
    </source>
</reference>
<evidence type="ECO:0000256" key="3">
    <source>
        <dbReference type="ARBA" id="ARBA00023315"/>
    </source>
</evidence>
<dbReference type="Pfam" id="PF00583">
    <property type="entry name" value="Acetyltransf_1"/>
    <property type="match status" value="1"/>
</dbReference>
<accession>A0A1I0MK07</accession>
<dbReference type="GeneID" id="99985226"/>
<keyword evidence="2 5" id="KW-0808">Transferase</keyword>
<dbReference type="CDD" id="cd04301">
    <property type="entry name" value="NAT_SF"/>
    <property type="match status" value="1"/>
</dbReference>
<evidence type="ECO:0000259" key="4">
    <source>
        <dbReference type="PROSITE" id="PS51186"/>
    </source>
</evidence>
<dbReference type="GO" id="GO:0008080">
    <property type="term" value="F:N-acetyltransferase activity"/>
    <property type="evidence" value="ECO:0007669"/>
    <property type="project" value="UniProtKB-ARBA"/>
</dbReference>
<comment type="similarity">
    <text evidence="1">Belongs to the acetyltransferase family.</text>
</comment>
<dbReference type="SUPFAM" id="SSF55729">
    <property type="entry name" value="Acyl-CoA N-acyltransferases (Nat)"/>
    <property type="match status" value="1"/>
</dbReference>
<dbReference type="EMBL" id="FOIR01000001">
    <property type="protein sequence ID" value="SEV88636.1"/>
    <property type="molecule type" value="Genomic_DNA"/>
</dbReference>
<evidence type="ECO:0000256" key="1">
    <source>
        <dbReference type="ARBA" id="ARBA00008694"/>
    </source>
</evidence>